<feature type="binding site" evidence="10">
    <location>
        <begin position="118"/>
        <end position="121"/>
    </location>
    <ligand>
        <name>GTP</name>
        <dbReference type="ChEBI" id="CHEBI:37565"/>
    </ligand>
</feature>
<dbReference type="Gene3D" id="2.40.50.140">
    <property type="entry name" value="Nucleic acid-binding proteins"/>
    <property type="match status" value="1"/>
</dbReference>
<keyword evidence="5 10" id="KW-0547">Nucleotide-binding</keyword>
<evidence type="ECO:0000259" key="12">
    <source>
        <dbReference type="PROSITE" id="PS51721"/>
    </source>
</evidence>
<feature type="binding site" evidence="10">
    <location>
        <position position="259"/>
    </location>
    <ligand>
        <name>Zn(2+)</name>
        <dbReference type="ChEBI" id="CHEBI:29105"/>
    </ligand>
</feature>
<sequence>MPEGKIIKALSGFYYVLDESDDTKEGKVIQCRGRGIFRKNKITPLVGDYVVYQAEHEKEGYLLEIKDRTNELVRPPISNVDQAVLVFSAVQPTFSTSLLDRFLVLVEANDILPIICITKMDLVNDQKTKEAIHAYAKDYRKIGYEVYLTSSKEQNGLPDIIPHFRNKTTVFAGQSGVGKSSLLNAISPELELRTDEISEHLGRGKHTTRHVELIHTSGGLVADTPGFSSLEFTGIEAEELGYTFPEIREKSAECKFRGCLHLKEPKCAVKQAAENEEITKYRYDHYVEFMMEIKDRKPRY</sequence>
<dbReference type="Pfam" id="PF03193">
    <property type="entry name" value="RsgA_GTPase"/>
    <property type="match status" value="1"/>
</dbReference>
<evidence type="ECO:0000259" key="11">
    <source>
        <dbReference type="PROSITE" id="PS50936"/>
    </source>
</evidence>
<dbReference type="InterPro" id="IPR010914">
    <property type="entry name" value="RsgA_GTPase_dom"/>
</dbReference>
<comment type="similarity">
    <text evidence="10">Belongs to the TRAFAC class YlqF/YawG GTPase family. RsgA subfamily.</text>
</comment>
<dbReference type="NCBIfam" id="TIGR00157">
    <property type="entry name" value="ribosome small subunit-dependent GTPase A"/>
    <property type="match status" value="1"/>
</dbReference>
<dbReference type="EMBL" id="CP002207">
    <property type="protein sequence ID" value="ADP32091.1"/>
    <property type="molecule type" value="Genomic_DNA"/>
</dbReference>
<dbReference type="SUPFAM" id="SSF50249">
    <property type="entry name" value="Nucleic acid-binding proteins"/>
    <property type="match status" value="1"/>
</dbReference>
<reference evidence="13 14" key="1">
    <citation type="journal article" date="2011" name="Front. Microbiol.">
        <title>Genomic signatures of strain selection and enhancement in Bacillus atrophaeus var. globigii, a historical biowarfare simulant.</title>
        <authorList>
            <person name="Gibbons H.S."/>
            <person name="Broomall S.M."/>
            <person name="McNew L.A."/>
            <person name="Daligault H."/>
            <person name="Chapman C."/>
            <person name="Bruce D."/>
            <person name="Karavis M."/>
            <person name="Krepps M."/>
            <person name="McGregor P.A."/>
            <person name="Hong C."/>
            <person name="Park K.H."/>
            <person name="Akmal A."/>
            <person name="Feldman A."/>
            <person name="Lin J.S."/>
            <person name="Chang W.E."/>
            <person name="Higgs B.W."/>
            <person name="Demirev P."/>
            <person name="Lindquist J."/>
            <person name="Liem A."/>
            <person name="Fochler E."/>
            <person name="Read T.D."/>
            <person name="Tapia R."/>
            <person name="Johnson S."/>
            <person name="Bishop-Lilly K.A."/>
            <person name="Detter C."/>
            <person name="Han C."/>
            <person name="Sozhamannan S."/>
            <person name="Rosenzweig C.N."/>
            <person name="Skowronski E.W."/>
        </authorList>
    </citation>
    <scope>NUCLEOTIDE SEQUENCE [LARGE SCALE GENOMIC DNA]</scope>
    <source>
        <strain evidence="13 14">1942</strain>
    </source>
</reference>
<feature type="binding site" evidence="10">
    <location>
        <begin position="173"/>
        <end position="181"/>
    </location>
    <ligand>
        <name>GTP</name>
        <dbReference type="ChEBI" id="CHEBI:37565"/>
    </ligand>
</feature>
<keyword evidence="7 10" id="KW-0862">Zinc</keyword>
<dbReference type="RefSeq" id="WP_003328991.1">
    <property type="nucleotide sequence ID" value="NC_014639.1"/>
</dbReference>
<keyword evidence="9 10" id="KW-0342">GTP-binding</keyword>
<keyword evidence="6 10" id="KW-0378">Hydrolase</keyword>
<comment type="subcellular location">
    <subcellularLocation>
        <location evidence="10">Cytoplasm</location>
    </subcellularLocation>
</comment>
<comment type="subunit">
    <text evidence="10">Monomer. Associates with 30S ribosomal subunit, binds 16S rRNA.</text>
</comment>
<keyword evidence="4 10" id="KW-0699">rRNA-binding</keyword>
<dbReference type="InterPro" id="IPR030378">
    <property type="entry name" value="G_CP_dom"/>
</dbReference>
<dbReference type="PANTHER" id="PTHR32120:SF11">
    <property type="entry name" value="SMALL RIBOSOMAL SUBUNIT BIOGENESIS GTPASE RSGA 1, MITOCHONDRIAL-RELATED"/>
    <property type="match status" value="1"/>
</dbReference>
<dbReference type="Pfam" id="PF16745">
    <property type="entry name" value="RsgA_N"/>
    <property type="match status" value="1"/>
</dbReference>
<evidence type="ECO:0000256" key="10">
    <source>
        <dbReference type="HAMAP-Rule" id="MF_01820"/>
    </source>
</evidence>
<evidence type="ECO:0000256" key="7">
    <source>
        <dbReference type="ARBA" id="ARBA00022833"/>
    </source>
</evidence>
<comment type="function">
    <text evidence="10">One of several proteins that assist in the late maturation steps of the functional core of the 30S ribosomal subunit. Helps release RbfA from mature subunits. May play a role in the assembly of ribosomal proteins into the subunit. Circularly permuted GTPase that catalyzes slow GTP hydrolysis, GTPase activity is stimulated by the 30S ribosomal subunit.</text>
</comment>
<evidence type="ECO:0000256" key="1">
    <source>
        <dbReference type="ARBA" id="ARBA00022490"/>
    </source>
</evidence>
<feature type="binding site" evidence="10">
    <location>
        <position position="267"/>
    </location>
    <ligand>
        <name>Zn(2+)</name>
        <dbReference type="ChEBI" id="CHEBI:29105"/>
    </ligand>
</feature>
<dbReference type="SUPFAM" id="SSF52540">
    <property type="entry name" value="P-loop containing nucleoside triphosphate hydrolases"/>
    <property type="match status" value="1"/>
</dbReference>
<proteinExistence type="inferred from homology"/>
<evidence type="ECO:0000256" key="9">
    <source>
        <dbReference type="ARBA" id="ARBA00023134"/>
    </source>
</evidence>
<evidence type="ECO:0000256" key="4">
    <source>
        <dbReference type="ARBA" id="ARBA00022730"/>
    </source>
</evidence>
<dbReference type="InterPro" id="IPR004881">
    <property type="entry name" value="Ribosome_biogen_GTPase_RsgA"/>
</dbReference>
<dbReference type="EC" id="3.6.1.-" evidence="10"/>
<feature type="binding site" evidence="10">
    <location>
        <position position="254"/>
    </location>
    <ligand>
        <name>Zn(2+)</name>
        <dbReference type="ChEBI" id="CHEBI:29105"/>
    </ligand>
</feature>
<keyword evidence="1 10" id="KW-0963">Cytoplasm</keyword>
<dbReference type="PROSITE" id="PS51721">
    <property type="entry name" value="G_CP"/>
    <property type="match status" value="1"/>
</dbReference>
<dbReference type="Gene3D" id="1.10.40.50">
    <property type="entry name" value="Probable gtpase engc, domain 3"/>
    <property type="match status" value="1"/>
</dbReference>
<dbReference type="CDD" id="cd04466">
    <property type="entry name" value="S1_YloQ_GTPase"/>
    <property type="match status" value="1"/>
</dbReference>
<dbReference type="HAMAP" id="MF_01820">
    <property type="entry name" value="GTPase_RsgA"/>
    <property type="match status" value="1"/>
</dbReference>
<feature type="domain" description="CP-type G" evidence="12">
    <location>
        <begin position="69"/>
        <end position="230"/>
    </location>
</feature>
<feature type="domain" description="EngC GTPase" evidence="11">
    <location>
        <begin position="78"/>
        <end position="228"/>
    </location>
</feature>
<evidence type="ECO:0000256" key="5">
    <source>
        <dbReference type="ARBA" id="ARBA00022741"/>
    </source>
</evidence>
<dbReference type="Proteomes" id="UP000006867">
    <property type="component" value="Chromosome"/>
</dbReference>
<evidence type="ECO:0000256" key="8">
    <source>
        <dbReference type="ARBA" id="ARBA00022884"/>
    </source>
</evidence>
<dbReference type="PROSITE" id="PS50936">
    <property type="entry name" value="ENGC_GTPASE"/>
    <property type="match status" value="1"/>
</dbReference>
<evidence type="ECO:0000256" key="3">
    <source>
        <dbReference type="ARBA" id="ARBA00022723"/>
    </source>
</evidence>
<dbReference type="InterPro" id="IPR027417">
    <property type="entry name" value="P-loop_NTPase"/>
</dbReference>
<keyword evidence="8 10" id="KW-0694">RNA-binding</keyword>
<dbReference type="Gene3D" id="3.40.50.300">
    <property type="entry name" value="P-loop containing nucleotide triphosphate hydrolases"/>
    <property type="match status" value="1"/>
</dbReference>
<feature type="binding site" evidence="10">
    <location>
        <position position="261"/>
    </location>
    <ligand>
        <name>Zn(2+)</name>
        <dbReference type="ChEBI" id="CHEBI:29105"/>
    </ligand>
</feature>
<dbReference type="InterPro" id="IPR031944">
    <property type="entry name" value="RsgA_N"/>
</dbReference>
<name>A0ABM5LWA7_BACA1</name>
<organism evidence="13 14">
    <name type="scientific">Bacillus atrophaeus (strain 1942)</name>
    <dbReference type="NCBI Taxonomy" id="720555"/>
    <lineage>
        <taxon>Bacteria</taxon>
        <taxon>Bacillati</taxon>
        <taxon>Bacillota</taxon>
        <taxon>Bacilli</taxon>
        <taxon>Bacillales</taxon>
        <taxon>Bacillaceae</taxon>
        <taxon>Bacillus</taxon>
    </lineage>
</organism>
<protein>
    <recommendedName>
        <fullName evidence="10">Small ribosomal subunit biogenesis GTPase RsgA</fullName>
        <ecNumber evidence="10">3.6.1.-</ecNumber>
    </recommendedName>
</protein>
<evidence type="ECO:0000313" key="13">
    <source>
        <dbReference type="EMBL" id="ADP32091.1"/>
    </source>
</evidence>
<dbReference type="CDD" id="cd01854">
    <property type="entry name" value="YjeQ_EngC"/>
    <property type="match status" value="1"/>
</dbReference>
<comment type="cofactor">
    <cofactor evidence="10">
        <name>Zn(2+)</name>
        <dbReference type="ChEBI" id="CHEBI:29105"/>
    </cofactor>
    <text evidence="10">Binds 1 zinc ion per subunit.</text>
</comment>
<evidence type="ECO:0000313" key="14">
    <source>
        <dbReference type="Proteomes" id="UP000006867"/>
    </source>
</evidence>
<accession>A0ABM5LWA7</accession>
<keyword evidence="3 10" id="KW-0479">Metal-binding</keyword>
<dbReference type="InterPro" id="IPR012340">
    <property type="entry name" value="NA-bd_OB-fold"/>
</dbReference>
<evidence type="ECO:0000256" key="2">
    <source>
        <dbReference type="ARBA" id="ARBA00022517"/>
    </source>
</evidence>
<gene>
    <name evidence="10" type="primary">rsgA</name>
    <name evidence="13" type="ordered locus">BATR1942_05685</name>
</gene>
<keyword evidence="14" id="KW-1185">Reference proteome</keyword>
<dbReference type="PANTHER" id="PTHR32120">
    <property type="entry name" value="SMALL RIBOSOMAL SUBUNIT BIOGENESIS GTPASE RSGA"/>
    <property type="match status" value="1"/>
</dbReference>
<keyword evidence="2 10" id="KW-0690">Ribosome biogenesis</keyword>
<evidence type="ECO:0000256" key="6">
    <source>
        <dbReference type="ARBA" id="ARBA00022801"/>
    </source>
</evidence>